<protein>
    <submittedName>
        <fullName evidence="2">PIN domain-containing protein</fullName>
    </submittedName>
</protein>
<evidence type="ECO:0000313" key="3">
    <source>
        <dbReference type="Proteomes" id="UP000249016"/>
    </source>
</evidence>
<reference evidence="2 3" key="1">
    <citation type="submission" date="2018-06" db="EMBL/GenBank/DDBJ databases">
        <title>Spirosoma sp. HMF3257 Genome sequencing and assembly.</title>
        <authorList>
            <person name="Kang H."/>
            <person name="Cha I."/>
            <person name="Kim H."/>
            <person name="Kang J."/>
            <person name="Joh K."/>
        </authorList>
    </citation>
    <scope>NUCLEOTIDE SEQUENCE [LARGE SCALE GENOMIC DNA]</scope>
    <source>
        <strain evidence="2 3">HMF3257</strain>
    </source>
</reference>
<dbReference type="Pfam" id="PF26343">
    <property type="entry name" value="VapC50_C"/>
    <property type="match status" value="1"/>
</dbReference>
<dbReference type="InterPro" id="IPR058652">
    <property type="entry name" value="VapC50_C"/>
</dbReference>
<gene>
    <name evidence="2" type="ORF">HMF3257_19330</name>
</gene>
<dbReference type="AlphaFoldDB" id="A0A327NK63"/>
<evidence type="ECO:0000313" key="2">
    <source>
        <dbReference type="EMBL" id="RAI75770.1"/>
    </source>
</evidence>
<accession>A0A327NK63</accession>
<keyword evidence="3" id="KW-1185">Reference proteome</keyword>
<comment type="caution">
    <text evidence="2">The sequence shown here is derived from an EMBL/GenBank/DDBJ whole genome shotgun (WGS) entry which is preliminary data.</text>
</comment>
<dbReference type="Proteomes" id="UP000249016">
    <property type="component" value="Unassembled WGS sequence"/>
</dbReference>
<dbReference type="EMBL" id="QLII01000001">
    <property type="protein sequence ID" value="RAI75770.1"/>
    <property type="molecule type" value="Genomic_DNA"/>
</dbReference>
<evidence type="ECO:0000259" key="1">
    <source>
        <dbReference type="Pfam" id="PF26343"/>
    </source>
</evidence>
<organism evidence="2 3">
    <name type="scientific">Spirosoma telluris</name>
    <dbReference type="NCBI Taxonomy" id="2183553"/>
    <lineage>
        <taxon>Bacteria</taxon>
        <taxon>Pseudomonadati</taxon>
        <taxon>Bacteroidota</taxon>
        <taxon>Cytophagia</taxon>
        <taxon>Cytophagales</taxon>
        <taxon>Cytophagaceae</taxon>
        <taxon>Spirosoma</taxon>
    </lineage>
</organism>
<feature type="domain" description="VapC50 C-terminal" evidence="1">
    <location>
        <begin position="133"/>
        <end position="186"/>
    </location>
</feature>
<dbReference type="OrthoDB" id="211933at2"/>
<name>A0A327NK63_9BACT</name>
<sequence length="191" mass="21467">MIQVSKLTALLDACVLYPAPIRDLLLHLADAGLYMPKWTDRIHEEWTRNLLLNRPDLTVAQLLRTTKAMNGAFPDATVHYYEALINGINLPDLDDRHILAAAIRGQAHIIVTANLKDFPNDYLSQYDVEAQHPDDFITYLLELNPEVVIQAFHAQVANLKNPPKTDQEVIQTLGKAGLAITARRLANLLQE</sequence>
<dbReference type="RefSeq" id="WP_111344540.1">
    <property type="nucleotide sequence ID" value="NZ_QLII01000001.1"/>
</dbReference>
<proteinExistence type="predicted"/>